<name>A0AAV0J0B4_9ROSI</name>
<comment type="function">
    <text evidence="1 6">Hydrolyzes acetyl esters in homogalacturonan regions of pectin. In type I primary cell wall, galacturonic acid residues of pectin can be acetylated at the O-2 and O-3 positions. Decreasing the degree of acetylation of pectin gels in vitro alters their physical properties.</text>
</comment>
<evidence type="ECO:0000256" key="1">
    <source>
        <dbReference type="ARBA" id="ARBA00003534"/>
    </source>
</evidence>
<protein>
    <recommendedName>
        <fullName evidence="6">Pectin acetylesterase</fullName>
        <ecNumber evidence="6">3.1.1.-</ecNumber>
    </recommendedName>
</protein>
<dbReference type="GO" id="GO:0016787">
    <property type="term" value="F:hydrolase activity"/>
    <property type="evidence" value="ECO:0007669"/>
    <property type="project" value="UniProtKB-KW"/>
</dbReference>
<evidence type="ECO:0000256" key="6">
    <source>
        <dbReference type="RuleBase" id="RU363114"/>
    </source>
</evidence>
<keyword evidence="8" id="KW-1185">Reference proteome</keyword>
<reference evidence="7" key="1">
    <citation type="submission" date="2022-08" db="EMBL/GenBank/DDBJ databases">
        <authorList>
            <person name="Gutierrez-Valencia J."/>
        </authorList>
    </citation>
    <scope>NUCLEOTIDE SEQUENCE</scope>
</reference>
<evidence type="ECO:0000256" key="4">
    <source>
        <dbReference type="ARBA" id="ARBA00022512"/>
    </source>
</evidence>
<evidence type="ECO:0000256" key="5">
    <source>
        <dbReference type="ARBA" id="ARBA00023316"/>
    </source>
</evidence>
<gene>
    <name evidence="7" type="ORF">LITE_LOCUS11973</name>
</gene>
<dbReference type="GO" id="GO:0071555">
    <property type="term" value="P:cell wall organization"/>
    <property type="evidence" value="ECO:0007669"/>
    <property type="project" value="UniProtKB-KW"/>
</dbReference>
<organism evidence="7 8">
    <name type="scientific">Linum tenue</name>
    <dbReference type="NCBI Taxonomy" id="586396"/>
    <lineage>
        <taxon>Eukaryota</taxon>
        <taxon>Viridiplantae</taxon>
        <taxon>Streptophyta</taxon>
        <taxon>Embryophyta</taxon>
        <taxon>Tracheophyta</taxon>
        <taxon>Spermatophyta</taxon>
        <taxon>Magnoliopsida</taxon>
        <taxon>eudicotyledons</taxon>
        <taxon>Gunneridae</taxon>
        <taxon>Pentapetalae</taxon>
        <taxon>rosids</taxon>
        <taxon>fabids</taxon>
        <taxon>Malpighiales</taxon>
        <taxon>Linaceae</taxon>
        <taxon>Linum</taxon>
    </lineage>
</organism>
<sequence length="66" mass="7738">MLRAMLFVYRGSSRDGMFINSCFSHCQSELQPTWLTLESPTIHNKVHQSYSFFVFCFDTILNILVE</sequence>
<dbReference type="Proteomes" id="UP001154282">
    <property type="component" value="Unassembled WGS sequence"/>
</dbReference>
<keyword evidence="5 6" id="KW-0961">Cell wall biogenesis/degradation</keyword>
<dbReference type="Pfam" id="PF03283">
    <property type="entry name" value="PAE"/>
    <property type="match status" value="1"/>
</dbReference>
<comment type="subcellular location">
    <subcellularLocation>
        <location evidence="2 6">Secreted</location>
        <location evidence="2 6">Cell wall</location>
    </subcellularLocation>
</comment>
<dbReference type="InterPro" id="IPR004963">
    <property type="entry name" value="PAE/NOTUM"/>
</dbReference>
<dbReference type="EMBL" id="CAMGYJ010000004">
    <property type="protein sequence ID" value="CAI0403298.1"/>
    <property type="molecule type" value="Genomic_DNA"/>
</dbReference>
<comment type="similarity">
    <text evidence="3 6">Belongs to the pectinacetylesterase family.</text>
</comment>
<evidence type="ECO:0000256" key="2">
    <source>
        <dbReference type="ARBA" id="ARBA00004191"/>
    </source>
</evidence>
<evidence type="ECO:0000313" key="7">
    <source>
        <dbReference type="EMBL" id="CAI0403298.1"/>
    </source>
</evidence>
<dbReference type="AlphaFoldDB" id="A0AAV0J0B4"/>
<evidence type="ECO:0000256" key="3">
    <source>
        <dbReference type="ARBA" id="ARBA00005784"/>
    </source>
</evidence>
<comment type="caution">
    <text evidence="7">The sequence shown here is derived from an EMBL/GenBank/DDBJ whole genome shotgun (WGS) entry which is preliminary data.</text>
</comment>
<dbReference type="EC" id="3.1.1.-" evidence="6"/>
<proteinExistence type="inferred from homology"/>
<accession>A0AAV0J0B4</accession>
<evidence type="ECO:0000313" key="8">
    <source>
        <dbReference type="Proteomes" id="UP001154282"/>
    </source>
</evidence>
<keyword evidence="6" id="KW-0378">Hydrolase</keyword>
<keyword evidence="4 6" id="KW-0134">Cell wall</keyword>
<keyword evidence="6" id="KW-0964">Secreted</keyword>